<proteinExistence type="predicted"/>
<keyword evidence="4" id="KW-1185">Reference proteome</keyword>
<reference evidence="4" key="1">
    <citation type="submission" date="2016-10" db="EMBL/GenBank/DDBJ databases">
        <authorList>
            <person name="Varghese N."/>
            <person name="Submissions S."/>
        </authorList>
    </citation>
    <scope>NUCLEOTIDE SEQUENCE [LARGE SCALE GENOMIC DNA]</scope>
    <source>
        <strain evidence="4">CCTCC 2012022</strain>
    </source>
</reference>
<feature type="compositionally biased region" description="Gly residues" evidence="1">
    <location>
        <begin position="123"/>
        <end position="132"/>
    </location>
</feature>
<name>A0A1H2HY38_9GAMM</name>
<feature type="chain" id="PRO_5009276156" evidence="2">
    <location>
        <begin position="33"/>
        <end position="154"/>
    </location>
</feature>
<feature type="signal peptide" evidence="2">
    <location>
        <begin position="1"/>
        <end position="32"/>
    </location>
</feature>
<dbReference type="AlphaFoldDB" id="A0A1H2HY38"/>
<keyword evidence="2" id="KW-0732">Signal</keyword>
<sequence length="154" mass="15652">MSNTARNRARVYTAVTSASLLAIAMFAAVAQAADGEVILTRDVQPRIATRPALVPDPNPLTVQMDRSALVNSSVAAGELSDGDFSQVSSGQSVMTRALQLPMHTPGLDGKSAGAAQGMPNIAGGHGGSGGAISGQINKSLQQGLAPLKMLTGDR</sequence>
<accession>A0A1H2HY38</accession>
<protein>
    <submittedName>
        <fullName evidence="3">Uncharacterized protein</fullName>
    </submittedName>
</protein>
<organism evidence="3 4">
    <name type="scientific">Geopseudomonas guangdongensis</name>
    <dbReference type="NCBI Taxonomy" id="1245526"/>
    <lineage>
        <taxon>Bacteria</taxon>
        <taxon>Pseudomonadati</taxon>
        <taxon>Pseudomonadota</taxon>
        <taxon>Gammaproteobacteria</taxon>
        <taxon>Pseudomonadales</taxon>
        <taxon>Pseudomonadaceae</taxon>
        <taxon>Geopseudomonas</taxon>
    </lineage>
</organism>
<dbReference type="Proteomes" id="UP000243063">
    <property type="component" value="Chromosome I"/>
</dbReference>
<evidence type="ECO:0000313" key="4">
    <source>
        <dbReference type="Proteomes" id="UP000243063"/>
    </source>
</evidence>
<evidence type="ECO:0000256" key="1">
    <source>
        <dbReference type="SAM" id="MobiDB-lite"/>
    </source>
</evidence>
<gene>
    <name evidence="3" type="ORF">SAMN05216580_2589</name>
</gene>
<dbReference type="EMBL" id="LT629780">
    <property type="protein sequence ID" value="SDU36625.1"/>
    <property type="molecule type" value="Genomic_DNA"/>
</dbReference>
<dbReference type="STRING" id="1245526.SAMN05216580_2589"/>
<feature type="region of interest" description="Disordered" evidence="1">
    <location>
        <begin position="114"/>
        <end position="137"/>
    </location>
</feature>
<evidence type="ECO:0000256" key="2">
    <source>
        <dbReference type="SAM" id="SignalP"/>
    </source>
</evidence>
<evidence type="ECO:0000313" key="3">
    <source>
        <dbReference type="EMBL" id="SDU36625.1"/>
    </source>
</evidence>